<dbReference type="AlphaFoldDB" id="A0A3S3VLT1"/>
<dbReference type="Proteomes" id="UP000286701">
    <property type="component" value="Unassembled WGS sequence"/>
</dbReference>
<sequence>MLAGKKSHQVNRWRKFYLGSGSLAKNFLNFNWDRQFTTKTFRPQFPYTSMNNHLILEDNWTGAEGSNAEGIPVMVRYRQNLRGFIDSGYYPTKIEIHWKYDTDEASEMPASGEADIIDNFETALIYALEGDRQSILTSVITGQGEKRWAWYTSNADSAQERIDTVLLDFEQLPITITKTEDPNWDDYFAFIADFGGAA</sequence>
<feature type="domain" description="DUF695" evidence="1">
    <location>
        <begin position="59"/>
        <end position="190"/>
    </location>
</feature>
<dbReference type="OrthoDB" id="1449329at2"/>
<evidence type="ECO:0000259" key="1">
    <source>
        <dbReference type="Pfam" id="PF05117"/>
    </source>
</evidence>
<keyword evidence="3" id="KW-1185">Reference proteome</keyword>
<dbReference type="EMBL" id="SBIW01000006">
    <property type="protein sequence ID" value="RWY51090.1"/>
    <property type="molecule type" value="Genomic_DNA"/>
</dbReference>
<dbReference type="InterPro" id="IPR016097">
    <property type="entry name" value="DUF695"/>
</dbReference>
<gene>
    <name evidence="2" type="ORF">EPL05_13560</name>
</gene>
<comment type="caution">
    <text evidence="2">The sequence shown here is derived from an EMBL/GenBank/DDBJ whole genome shotgun (WGS) entry which is preliminary data.</text>
</comment>
<proteinExistence type="predicted"/>
<evidence type="ECO:0000313" key="2">
    <source>
        <dbReference type="EMBL" id="RWY51090.1"/>
    </source>
</evidence>
<reference evidence="2 3" key="1">
    <citation type="submission" date="2019-01" db="EMBL/GenBank/DDBJ databases">
        <title>Mucilaginibacter antarcticum sp. nov., isolated from antarctic soil.</title>
        <authorList>
            <person name="Yan Y.-Q."/>
            <person name="Du Z.-J."/>
        </authorList>
    </citation>
    <scope>NUCLEOTIDE SEQUENCE [LARGE SCALE GENOMIC DNA]</scope>
    <source>
        <strain evidence="2 3">F01003</strain>
    </source>
</reference>
<organism evidence="2 3">
    <name type="scientific">Mucilaginibacter gilvus</name>
    <dbReference type="NCBI Taxonomy" id="2305909"/>
    <lineage>
        <taxon>Bacteria</taxon>
        <taxon>Pseudomonadati</taxon>
        <taxon>Bacteroidota</taxon>
        <taxon>Sphingobacteriia</taxon>
        <taxon>Sphingobacteriales</taxon>
        <taxon>Sphingobacteriaceae</taxon>
        <taxon>Mucilaginibacter</taxon>
    </lineage>
</organism>
<evidence type="ECO:0000313" key="3">
    <source>
        <dbReference type="Proteomes" id="UP000286701"/>
    </source>
</evidence>
<accession>A0A3S3VLT1</accession>
<dbReference type="Pfam" id="PF05117">
    <property type="entry name" value="DUF695"/>
    <property type="match status" value="1"/>
</dbReference>
<protein>
    <submittedName>
        <fullName evidence="2">DUF695 domain-containing protein</fullName>
    </submittedName>
</protein>
<name>A0A3S3VLT1_9SPHI</name>